<dbReference type="AlphaFoldDB" id="A0AAN6XVC5"/>
<feature type="compositionally biased region" description="Pro residues" evidence="1">
    <location>
        <begin position="278"/>
        <end position="287"/>
    </location>
</feature>
<feature type="region of interest" description="Disordered" evidence="1">
    <location>
        <begin position="278"/>
        <end position="297"/>
    </location>
</feature>
<comment type="caution">
    <text evidence="2">The sequence shown here is derived from an EMBL/GenBank/DDBJ whole genome shotgun (WGS) entry which is preliminary data.</text>
</comment>
<dbReference type="PANTHER" id="PTHR36847">
    <property type="entry name" value="AMIDOLIGASE ENZYME"/>
    <property type="match status" value="1"/>
</dbReference>
<reference evidence="2" key="2">
    <citation type="submission" date="2023-05" db="EMBL/GenBank/DDBJ databases">
        <authorList>
            <consortium name="Lawrence Berkeley National Laboratory"/>
            <person name="Steindorff A."/>
            <person name="Hensen N."/>
            <person name="Bonometti L."/>
            <person name="Westerberg I."/>
            <person name="Brannstrom I.O."/>
            <person name="Guillou S."/>
            <person name="Cros-Aarteil S."/>
            <person name="Calhoun S."/>
            <person name="Haridas S."/>
            <person name="Kuo A."/>
            <person name="Mondo S."/>
            <person name="Pangilinan J."/>
            <person name="Riley R."/>
            <person name="Labutti K."/>
            <person name="Andreopoulos B."/>
            <person name="Lipzen A."/>
            <person name="Chen C."/>
            <person name="Yanf M."/>
            <person name="Daum C."/>
            <person name="Ng V."/>
            <person name="Clum A."/>
            <person name="Ohm R."/>
            <person name="Martin F."/>
            <person name="Silar P."/>
            <person name="Natvig D."/>
            <person name="Lalanne C."/>
            <person name="Gautier V."/>
            <person name="Ament-Velasquez S.L."/>
            <person name="Kruys A."/>
            <person name="Hutchinson M.I."/>
            <person name="Powell A.J."/>
            <person name="Barry K."/>
            <person name="Miller A.N."/>
            <person name="Grigoriev I.V."/>
            <person name="Debuchy R."/>
            <person name="Gladieux P."/>
            <person name="Thoren M.H."/>
            <person name="Johannesson H."/>
        </authorList>
    </citation>
    <scope>NUCLEOTIDE SEQUENCE</scope>
    <source>
        <strain evidence="2">CBS 315.58</strain>
    </source>
</reference>
<dbReference type="Proteomes" id="UP001303160">
    <property type="component" value="Unassembled WGS sequence"/>
</dbReference>
<keyword evidence="3" id="KW-1185">Reference proteome</keyword>
<sequence>MPLISSKEVGLSFGIELEIIVCHKQETTGFDDGRTHVSKEEEAVMPPALETPFPQYRTEWFGGDDNTHEWLYEEIGKIITTIPGAKFRDGREGSISIGPGPDLFPSVYLMDGTAWEAKPDVSVNDNRVHAAPGFVATGVEIVSPALWDCPEAHRHVHEVITALSSVLRWRVNPKTGFHVHVGAGAREVVDFRSGRLEWKLNKFDFQPLQRAAALIWAADHFLSYAHPPERQLNLYALSISVASQLALGEEGLRFAIPEYPDESDIEWHQIAERFPNLTLPPRPPFNPDAPSSKLRSELHPESLLPSVRPTQIPEHAEQRFRPYMPGLFAAHDLEKFQSKLKHGGITMEKGIAYIMRPESRHKIARLLSRTNNESNRLNYNFINYTDDDYKGFQTIEFREATGTLDPTTIAAWSSVTLALFRFATVADDAHFWHVIWNLIDSHKLGLLGEPHSYDMISLMIDVGAAAEAAFFERSLREMGDKHWFTSTTNTRTVSAHSSLDGSP</sequence>
<accession>A0AAN6XVC5</accession>
<evidence type="ECO:0000256" key="1">
    <source>
        <dbReference type="SAM" id="MobiDB-lite"/>
    </source>
</evidence>
<name>A0AAN6XVC5_9PEZI</name>
<evidence type="ECO:0008006" key="4">
    <source>
        <dbReference type="Google" id="ProtNLM"/>
    </source>
</evidence>
<dbReference type="EMBL" id="MU863877">
    <property type="protein sequence ID" value="KAK4205247.1"/>
    <property type="molecule type" value="Genomic_DNA"/>
</dbReference>
<organism evidence="2 3">
    <name type="scientific">Triangularia verruculosa</name>
    <dbReference type="NCBI Taxonomy" id="2587418"/>
    <lineage>
        <taxon>Eukaryota</taxon>
        <taxon>Fungi</taxon>
        <taxon>Dikarya</taxon>
        <taxon>Ascomycota</taxon>
        <taxon>Pezizomycotina</taxon>
        <taxon>Sordariomycetes</taxon>
        <taxon>Sordariomycetidae</taxon>
        <taxon>Sordariales</taxon>
        <taxon>Podosporaceae</taxon>
        <taxon>Triangularia</taxon>
    </lineage>
</organism>
<evidence type="ECO:0000313" key="2">
    <source>
        <dbReference type="EMBL" id="KAK4205247.1"/>
    </source>
</evidence>
<dbReference type="PANTHER" id="PTHR36847:SF1">
    <property type="entry name" value="AMIDOLIGASE ENZYME"/>
    <property type="match status" value="1"/>
</dbReference>
<protein>
    <recommendedName>
        <fullName evidence="4">Amidoligase enzyme</fullName>
    </recommendedName>
</protein>
<evidence type="ECO:0000313" key="3">
    <source>
        <dbReference type="Proteomes" id="UP001303160"/>
    </source>
</evidence>
<gene>
    <name evidence="2" type="ORF">QBC40DRAFT_135165</name>
</gene>
<reference evidence="2" key="1">
    <citation type="journal article" date="2023" name="Mol. Phylogenet. Evol.">
        <title>Genome-scale phylogeny and comparative genomics of the fungal order Sordariales.</title>
        <authorList>
            <person name="Hensen N."/>
            <person name="Bonometti L."/>
            <person name="Westerberg I."/>
            <person name="Brannstrom I.O."/>
            <person name="Guillou S."/>
            <person name="Cros-Aarteil S."/>
            <person name="Calhoun S."/>
            <person name="Haridas S."/>
            <person name="Kuo A."/>
            <person name="Mondo S."/>
            <person name="Pangilinan J."/>
            <person name="Riley R."/>
            <person name="LaButti K."/>
            <person name="Andreopoulos B."/>
            <person name="Lipzen A."/>
            <person name="Chen C."/>
            <person name="Yan M."/>
            <person name="Daum C."/>
            <person name="Ng V."/>
            <person name="Clum A."/>
            <person name="Steindorff A."/>
            <person name="Ohm R.A."/>
            <person name="Martin F."/>
            <person name="Silar P."/>
            <person name="Natvig D.O."/>
            <person name="Lalanne C."/>
            <person name="Gautier V."/>
            <person name="Ament-Velasquez S.L."/>
            <person name="Kruys A."/>
            <person name="Hutchinson M.I."/>
            <person name="Powell A.J."/>
            <person name="Barry K."/>
            <person name="Miller A.N."/>
            <person name="Grigoriev I.V."/>
            <person name="Debuchy R."/>
            <person name="Gladieux P."/>
            <person name="Hiltunen Thoren M."/>
            <person name="Johannesson H."/>
        </authorList>
    </citation>
    <scope>NUCLEOTIDE SEQUENCE</scope>
    <source>
        <strain evidence="2">CBS 315.58</strain>
    </source>
</reference>
<feature type="non-terminal residue" evidence="2">
    <location>
        <position position="503"/>
    </location>
</feature>
<proteinExistence type="predicted"/>